<dbReference type="InterPro" id="IPR011006">
    <property type="entry name" value="CheY-like_superfamily"/>
</dbReference>
<name>B8IVD3_METNO</name>
<organism evidence="1 2">
    <name type="scientific">Methylobacterium nodulans (strain LMG 21967 / CNCM I-2342 / ORS 2060)</name>
    <dbReference type="NCBI Taxonomy" id="460265"/>
    <lineage>
        <taxon>Bacteria</taxon>
        <taxon>Pseudomonadati</taxon>
        <taxon>Pseudomonadota</taxon>
        <taxon>Alphaproteobacteria</taxon>
        <taxon>Hyphomicrobiales</taxon>
        <taxon>Methylobacteriaceae</taxon>
        <taxon>Methylobacterium</taxon>
    </lineage>
</organism>
<dbReference type="KEGG" id="mno:Mnod_6170"/>
<dbReference type="Proteomes" id="UP000008207">
    <property type="component" value="Chromosome"/>
</dbReference>
<dbReference type="SUPFAM" id="SSF52172">
    <property type="entry name" value="CheY-like"/>
    <property type="match status" value="1"/>
</dbReference>
<gene>
    <name evidence="1" type="ordered locus">Mnod_6170</name>
</gene>
<sequence length="126" mass="13387">MQENHAESQPVVLIAEPQALPGMWLEDLLTDAGCTISGPYGTCADAVESLGRTRPSVAIVSVDLNQGPCFPLARVLRQRGIPFALIAGSVPVPRTFTDVPVLDRLIDKRTVMQTIAGLAPGHCRAA</sequence>
<dbReference type="eggNOG" id="COG0784">
    <property type="taxonomic scope" value="Bacteria"/>
</dbReference>
<evidence type="ECO:0000313" key="1">
    <source>
        <dbReference type="EMBL" id="ACL60984.1"/>
    </source>
</evidence>
<protein>
    <recommendedName>
        <fullName evidence="3">Response regulator receiver protein</fullName>
    </recommendedName>
</protein>
<evidence type="ECO:0000313" key="2">
    <source>
        <dbReference type="Proteomes" id="UP000008207"/>
    </source>
</evidence>
<dbReference type="HOGENOM" id="CLU_000445_69_11_5"/>
<dbReference type="RefSeq" id="WP_015932568.1">
    <property type="nucleotide sequence ID" value="NC_011894.1"/>
</dbReference>
<dbReference type="AlphaFoldDB" id="B8IVD3"/>
<dbReference type="STRING" id="460265.Mnod_6170"/>
<reference evidence="1 2" key="1">
    <citation type="submission" date="2009-01" db="EMBL/GenBank/DDBJ databases">
        <title>Complete sequence of chromosome of Methylobacterium nodulans ORS 2060.</title>
        <authorList>
            <consortium name="US DOE Joint Genome Institute"/>
            <person name="Lucas S."/>
            <person name="Copeland A."/>
            <person name="Lapidus A."/>
            <person name="Glavina del Rio T."/>
            <person name="Dalin E."/>
            <person name="Tice H."/>
            <person name="Bruce D."/>
            <person name="Goodwin L."/>
            <person name="Pitluck S."/>
            <person name="Sims D."/>
            <person name="Brettin T."/>
            <person name="Detter J.C."/>
            <person name="Han C."/>
            <person name="Larimer F."/>
            <person name="Land M."/>
            <person name="Hauser L."/>
            <person name="Kyrpides N."/>
            <person name="Ivanova N."/>
            <person name="Marx C.J."/>
            <person name="Richardson P."/>
        </authorList>
    </citation>
    <scope>NUCLEOTIDE SEQUENCE [LARGE SCALE GENOMIC DNA]</scope>
    <source>
        <strain evidence="2">LMG 21967 / CNCM I-2342 / ORS 2060</strain>
    </source>
</reference>
<dbReference type="EMBL" id="CP001349">
    <property type="protein sequence ID" value="ACL60984.1"/>
    <property type="molecule type" value="Genomic_DNA"/>
</dbReference>
<proteinExistence type="predicted"/>
<accession>B8IVD3</accession>
<dbReference type="Gene3D" id="3.40.50.2300">
    <property type="match status" value="1"/>
</dbReference>
<keyword evidence="2" id="KW-1185">Reference proteome</keyword>
<evidence type="ECO:0008006" key="3">
    <source>
        <dbReference type="Google" id="ProtNLM"/>
    </source>
</evidence>